<evidence type="ECO:0000256" key="1">
    <source>
        <dbReference type="ARBA" id="ARBA00004123"/>
    </source>
</evidence>
<evidence type="ECO:0000313" key="10">
    <source>
        <dbReference type="Proteomes" id="UP000886520"/>
    </source>
</evidence>
<feature type="compositionally biased region" description="Polar residues" evidence="7">
    <location>
        <begin position="187"/>
        <end position="205"/>
    </location>
</feature>
<sequence length="431" mass="46934">MAADGEPHEDRGGSDGSDSSDSNSSPSPCPQPALSAAPATAANAAASQPIHPHLYHQPLHPPPTRPPHVANSEPPPSAAPERPFREDCWSENATFTLIQAWGDRYLELNRGNLKQKHWKDVADCVNSRLLSSSKPPKTDVQCKNRLDTLKKKYKIEKSKLVTGGAPSKWAFFDRLDELIGSSKKNKAQSSGKISRSAALSTDGNCTNNPDAAQVMSTPFVKCAAEEDVKPPLFFIPPQAPPPLSHHVGGVVVHMNHHLGNVLHLNHHVGAPLIHHLASEGAHINHLAGMPNYHLAGIAAGTGAVNHQVHDGGDAAAADTASKSKAGPGISQSSLPQKRLASKRRFKRKWDGHRSNEDGPFRELAKAICKFGDVYERVELAKLEQATSLEKQRRELIKDLEIQRMKMFAQMQIEHAKMKYGSNEHSNAEDHL</sequence>
<proteinExistence type="predicted"/>
<protein>
    <recommendedName>
        <fullName evidence="8">Myb/SANT-like DNA-binding domain-containing protein</fullName>
    </recommendedName>
</protein>
<dbReference type="PANTHER" id="PTHR31307:SF4">
    <property type="entry name" value="TRIHELIX TRANSCRIPTION FACTOR ASIL2"/>
    <property type="match status" value="1"/>
</dbReference>
<feature type="compositionally biased region" description="Low complexity" evidence="7">
    <location>
        <begin position="313"/>
        <end position="326"/>
    </location>
</feature>
<dbReference type="FunFam" id="1.10.10.60:FF:000104">
    <property type="entry name" value="trihelix transcription factor ASIL2"/>
    <property type="match status" value="1"/>
</dbReference>
<evidence type="ECO:0000256" key="4">
    <source>
        <dbReference type="ARBA" id="ARBA00023125"/>
    </source>
</evidence>
<keyword evidence="10" id="KW-1185">Reference proteome</keyword>
<dbReference type="GO" id="GO:0005634">
    <property type="term" value="C:nucleus"/>
    <property type="evidence" value="ECO:0007669"/>
    <property type="project" value="UniProtKB-SubCell"/>
</dbReference>
<evidence type="ECO:0000256" key="3">
    <source>
        <dbReference type="ARBA" id="ARBA00023054"/>
    </source>
</evidence>
<dbReference type="EMBL" id="JABFUD020000017">
    <property type="protein sequence ID" value="KAI5067425.1"/>
    <property type="molecule type" value="Genomic_DNA"/>
</dbReference>
<dbReference type="InterPro" id="IPR044822">
    <property type="entry name" value="Myb_DNA-bind_4"/>
</dbReference>
<keyword evidence="3" id="KW-0175">Coiled coil</keyword>
<evidence type="ECO:0000259" key="8">
    <source>
        <dbReference type="Pfam" id="PF13837"/>
    </source>
</evidence>
<keyword evidence="2" id="KW-0805">Transcription regulation</keyword>
<evidence type="ECO:0000313" key="9">
    <source>
        <dbReference type="EMBL" id="KAI5067425.1"/>
    </source>
</evidence>
<gene>
    <name evidence="9" type="ORF">GOP47_0017953</name>
</gene>
<dbReference type="Proteomes" id="UP000886520">
    <property type="component" value="Chromosome 17"/>
</dbReference>
<evidence type="ECO:0000256" key="2">
    <source>
        <dbReference type="ARBA" id="ARBA00023015"/>
    </source>
</evidence>
<comment type="subcellular location">
    <subcellularLocation>
        <location evidence="1">Nucleus</location>
    </subcellularLocation>
</comment>
<evidence type="ECO:0000256" key="5">
    <source>
        <dbReference type="ARBA" id="ARBA00023163"/>
    </source>
</evidence>
<feature type="domain" description="Myb/SANT-like DNA-binding" evidence="8">
    <location>
        <begin position="87"/>
        <end position="178"/>
    </location>
</feature>
<dbReference type="InterPro" id="IPR044823">
    <property type="entry name" value="ASIL1/2-like"/>
</dbReference>
<evidence type="ECO:0000256" key="7">
    <source>
        <dbReference type="SAM" id="MobiDB-lite"/>
    </source>
</evidence>
<name>A0A9D4UGL1_ADICA</name>
<dbReference type="AlphaFoldDB" id="A0A9D4UGL1"/>
<dbReference type="Pfam" id="PF13837">
    <property type="entry name" value="Myb_DNA-bind_4"/>
    <property type="match status" value="1"/>
</dbReference>
<organism evidence="9 10">
    <name type="scientific">Adiantum capillus-veneris</name>
    <name type="common">Maidenhair fern</name>
    <dbReference type="NCBI Taxonomy" id="13818"/>
    <lineage>
        <taxon>Eukaryota</taxon>
        <taxon>Viridiplantae</taxon>
        <taxon>Streptophyta</taxon>
        <taxon>Embryophyta</taxon>
        <taxon>Tracheophyta</taxon>
        <taxon>Polypodiopsida</taxon>
        <taxon>Polypodiidae</taxon>
        <taxon>Polypodiales</taxon>
        <taxon>Pteridineae</taxon>
        <taxon>Pteridaceae</taxon>
        <taxon>Vittarioideae</taxon>
        <taxon>Adiantum</taxon>
    </lineage>
</organism>
<feature type="compositionally biased region" description="Basic and acidic residues" evidence="7">
    <location>
        <begin position="1"/>
        <end position="13"/>
    </location>
</feature>
<accession>A0A9D4UGL1</accession>
<feature type="compositionally biased region" description="Low complexity" evidence="7">
    <location>
        <begin position="16"/>
        <end position="58"/>
    </location>
</feature>
<reference evidence="9" key="1">
    <citation type="submission" date="2021-01" db="EMBL/GenBank/DDBJ databases">
        <title>Adiantum capillus-veneris genome.</title>
        <authorList>
            <person name="Fang Y."/>
            <person name="Liao Q."/>
        </authorList>
    </citation>
    <scope>NUCLEOTIDE SEQUENCE</scope>
    <source>
        <strain evidence="9">H3</strain>
        <tissue evidence="9">Leaf</tissue>
    </source>
</reference>
<feature type="region of interest" description="Disordered" evidence="7">
    <location>
        <begin position="183"/>
        <end position="205"/>
    </location>
</feature>
<feature type="region of interest" description="Disordered" evidence="7">
    <location>
        <begin position="311"/>
        <end position="356"/>
    </location>
</feature>
<keyword evidence="4" id="KW-0238">DNA-binding</keyword>
<feature type="compositionally biased region" description="Basic residues" evidence="7">
    <location>
        <begin position="339"/>
        <end position="350"/>
    </location>
</feature>
<evidence type="ECO:0000256" key="6">
    <source>
        <dbReference type="ARBA" id="ARBA00023242"/>
    </source>
</evidence>
<dbReference type="Gene3D" id="1.10.10.60">
    <property type="entry name" value="Homeodomain-like"/>
    <property type="match status" value="1"/>
</dbReference>
<dbReference type="GO" id="GO:0000976">
    <property type="term" value="F:transcription cis-regulatory region binding"/>
    <property type="evidence" value="ECO:0007669"/>
    <property type="project" value="TreeGrafter"/>
</dbReference>
<dbReference type="PANTHER" id="PTHR31307">
    <property type="entry name" value="TRIHELIX TRANSCRIPTION FACTOR ASIL2"/>
    <property type="match status" value="1"/>
</dbReference>
<dbReference type="OrthoDB" id="2019351at2759"/>
<feature type="region of interest" description="Disordered" evidence="7">
    <location>
        <begin position="1"/>
        <end position="84"/>
    </location>
</feature>
<comment type="caution">
    <text evidence="9">The sequence shown here is derived from an EMBL/GenBank/DDBJ whole genome shotgun (WGS) entry which is preliminary data.</text>
</comment>
<keyword evidence="5" id="KW-0804">Transcription</keyword>
<keyword evidence="6" id="KW-0539">Nucleus</keyword>